<keyword evidence="3" id="KW-1015">Disulfide bond</keyword>
<feature type="domain" description="ZP" evidence="8">
    <location>
        <begin position="132"/>
        <end position="381"/>
    </location>
</feature>
<protein>
    <recommendedName>
        <fullName evidence="11">CUB and zona pellucida-like domain-containing protein 1</fullName>
    </recommendedName>
</protein>
<evidence type="ECO:0000256" key="1">
    <source>
        <dbReference type="ARBA" id="ARBA00022729"/>
    </source>
</evidence>
<dbReference type="Pfam" id="PF00431">
    <property type="entry name" value="CUB"/>
    <property type="match status" value="1"/>
</dbReference>
<dbReference type="PROSITE" id="PS51034">
    <property type="entry name" value="ZP_2"/>
    <property type="match status" value="1"/>
</dbReference>
<dbReference type="PANTHER" id="PTHR14002:SF38">
    <property type="entry name" value="CUB AND ZONA PELLUCIDA-LIKE DOMAIN-CONTAINING PROTEIN 1"/>
    <property type="match status" value="1"/>
</dbReference>
<keyword evidence="2" id="KW-0677">Repeat</keyword>
<keyword evidence="6" id="KW-0812">Transmembrane</keyword>
<dbReference type="Ensembl" id="ENSCMIT00000015815.1">
    <property type="protein sequence ID" value="ENSCMIP00000015496.1"/>
    <property type="gene ID" value="ENSCMIG00000007561.1"/>
</dbReference>
<accession>A0A4W3HHK1</accession>
<evidence type="ECO:0008006" key="11">
    <source>
        <dbReference type="Google" id="ProtNLM"/>
    </source>
</evidence>
<dbReference type="CDD" id="cd00041">
    <property type="entry name" value="CUB"/>
    <property type="match status" value="1"/>
</dbReference>
<dbReference type="Proteomes" id="UP000314986">
    <property type="component" value="Unassembled WGS sequence"/>
</dbReference>
<dbReference type="InterPro" id="IPR000859">
    <property type="entry name" value="CUB_dom"/>
</dbReference>
<feature type="domain" description="CUB" evidence="7">
    <location>
        <begin position="13"/>
        <end position="124"/>
    </location>
</feature>
<comment type="caution">
    <text evidence="5">Lacks conserved residue(s) required for the propagation of feature annotation.</text>
</comment>
<dbReference type="OMA" id="YQFGRYD"/>
<sequence length="465" mass="52828">LLFSAASPNTGPCGGYLENNTGSFTSPNYPYNYHNNARCTWYIQVDRNQIIKLNFNDLWLETSSNCRYDYVAIYDGPSTSYPLLAKICDSSNLTFTSSNNSMTVHFKTDSSVAQRGFSANYFSAPNDDTWLTCSTDYMEATISKSYLYSLGFNEYDVHLNDPYCRPDITNNHVIFKMPLNTCGTIRQANNDSITYSNTIRASPSATVPPNSVITRVTNLRINIGCQMEQDTMIKIMYLTEDDIVVNEAETGKFNVRMTFYDSPSFTTPVLNTPYYVHLSQKLYVQVNLNSSDSNLVIFVDTCTTSPSYHDWTSKTYDLIKNGCVRDDTYQTYSSSSRNIARFKFNAFKFLDLNSAIYLQCRIAVCKAYDYSSRCYRGCISRQKRDLNPSAETTDVVIGPIQLKKDQKSNEDQGLQKEEIVVKETDQLNVTFVLTFMVLAVVSTILIAMVLKRHSNRQTGYAYQQL</sequence>
<evidence type="ECO:0000256" key="2">
    <source>
        <dbReference type="ARBA" id="ARBA00022737"/>
    </source>
</evidence>
<dbReference type="PANTHER" id="PTHR14002">
    <property type="entry name" value="ENDOGLIN/TGF-BETA RECEPTOR TYPE III"/>
    <property type="match status" value="1"/>
</dbReference>
<dbReference type="InterPro" id="IPR055355">
    <property type="entry name" value="ZP-C"/>
</dbReference>
<dbReference type="InterPro" id="IPR001507">
    <property type="entry name" value="ZP_dom"/>
</dbReference>
<keyword evidence="1" id="KW-0732">Signal</keyword>
<dbReference type="SMART" id="SM00042">
    <property type="entry name" value="CUB"/>
    <property type="match status" value="1"/>
</dbReference>
<dbReference type="FunFam" id="2.60.120.290:FF:000004">
    <property type="entry name" value="Metalloendopeptidase"/>
    <property type="match status" value="1"/>
</dbReference>
<evidence type="ECO:0000256" key="3">
    <source>
        <dbReference type="ARBA" id="ARBA00023157"/>
    </source>
</evidence>
<reference evidence="9" key="5">
    <citation type="submission" date="2025-09" db="UniProtKB">
        <authorList>
            <consortium name="Ensembl"/>
        </authorList>
    </citation>
    <scope>IDENTIFICATION</scope>
</reference>
<dbReference type="InterPro" id="IPR048290">
    <property type="entry name" value="ZP_chr"/>
</dbReference>
<keyword evidence="4" id="KW-0325">Glycoprotein</keyword>
<keyword evidence="10" id="KW-1185">Reference proteome</keyword>
<dbReference type="Gene3D" id="2.60.40.3210">
    <property type="entry name" value="Zona pellucida, ZP-N domain"/>
    <property type="match status" value="1"/>
</dbReference>
<dbReference type="AlphaFoldDB" id="A0A4W3HHK1"/>
<organism evidence="9 10">
    <name type="scientific">Callorhinchus milii</name>
    <name type="common">Ghost shark</name>
    <dbReference type="NCBI Taxonomy" id="7868"/>
    <lineage>
        <taxon>Eukaryota</taxon>
        <taxon>Metazoa</taxon>
        <taxon>Chordata</taxon>
        <taxon>Craniata</taxon>
        <taxon>Vertebrata</taxon>
        <taxon>Chondrichthyes</taxon>
        <taxon>Holocephali</taxon>
        <taxon>Chimaeriformes</taxon>
        <taxon>Callorhinchidae</taxon>
        <taxon>Callorhinchus</taxon>
    </lineage>
</organism>
<dbReference type="InterPro" id="IPR055356">
    <property type="entry name" value="ZP-N"/>
</dbReference>
<name>A0A4W3HHK1_CALMI</name>
<reference evidence="10" key="3">
    <citation type="journal article" date="2014" name="Nature">
        <title>Elephant shark genome provides unique insights into gnathostome evolution.</title>
        <authorList>
            <consortium name="International Elephant Shark Genome Sequencing Consortium"/>
            <person name="Venkatesh B."/>
            <person name="Lee A.P."/>
            <person name="Ravi V."/>
            <person name="Maurya A.K."/>
            <person name="Lian M.M."/>
            <person name="Swann J.B."/>
            <person name="Ohta Y."/>
            <person name="Flajnik M.F."/>
            <person name="Sutoh Y."/>
            <person name="Kasahara M."/>
            <person name="Hoon S."/>
            <person name="Gangu V."/>
            <person name="Roy S.W."/>
            <person name="Irimia M."/>
            <person name="Korzh V."/>
            <person name="Kondrychyn I."/>
            <person name="Lim Z.W."/>
            <person name="Tay B.H."/>
            <person name="Tohari S."/>
            <person name="Kong K.W."/>
            <person name="Ho S."/>
            <person name="Lorente-Galdos B."/>
            <person name="Quilez J."/>
            <person name="Marques-Bonet T."/>
            <person name="Raney B.J."/>
            <person name="Ingham P.W."/>
            <person name="Tay A."/>
            <person name="Hillier L.W."/>
            <person name="Minx P."/>
            <person name="Boehm T."/>
            <person name="Wilson R.K."/>
            <person name="Brenner S."/>
            <person name="Warren W.C."/>
        </authorList>
    </citation>
    <scope>NUCLEOTIDE SEQUENCE [LARGE SCALE GENOMIC DNA]</scope>
</reference>
<evidence type="ECO:0000259" key="7">
    <source>
        <dbReference type="PROSITE" id="PS01180"/>
    </source>
</evidence>
<dbReference type="Gene3D" id="2.60.40.4100">
    <property type="entry name" value="Zona pellucida, ZP-C domain"/>
    <property type="match status" value="1"/>
</dbReference>
<dbReference type="SMART" id="SM00241">
    <property type="entry name" value="ZP"/>
    <property type="match status" value="1"/>
</dbReference>
<dbReference type="Pfam" id="PF23344">
    <property type="entry name" value="ZP-N"/>
    <property type="match status" value="1"/>
</dbReference>
<dbReference type="InterPro" id="IPR042235">
    <property type="entry name" value="ZP-C_dom"/>
</dbReference>
<evidence type="ECO:0000256" key="4">
    <source>
        <dbReference type="ARBA" id="ARBA00023180"/>
    </source>
</evidence>
<keyword evidence="6" id="KW-0472">Membrane</keyword>
<dbReference type="Gene3D" id="2.60.120.290">
    <property type="entry name" value="Spermadhesin, CUB domain"/>
    <property type="match status" value="1"/>
</dbReference>
<reference evidence="10" key="2">
    <citation type="journal article" date="2007" name="PLoS Biol.">
        <title>Survey sequencing and comparative analysis of the elephant shark (Callorhinchus milii) genome.</title>
        <authorList>
            <person name="Venkatesh B."/>
            <person name="Kirkness E.F."/>
            <person name="Loh Y.H."/>
            <person name="Halpern A.L."/>
            <person name="Lee A.P."/>
            <person name="Johnson J."/>
            <person name="Dandona N."/>
            <person name="Viswanathan L.D."/>
            <person name="Tay A."/>
            <person name="Venter J.C."/>
            <person name="Strausberg R.L."/>
            <person name="Brenner S."/>
        </authorList>
    </citation>
    <scope>NUCLEOTIDE SEQUENCE [LARGE SCALE GENOMIC DNA]</scope>
</reference>
<evidence type="ECO:0000313" key="10">
    <source>
        <dbReference type="Proteomes" id="UP000314986"/>
    </source>
</evidence>
<dbReference type="Pfam" id="PF00100">
    <property type="entry name" value="Zona_pellucida"/>
    <property type="match status" value="1"/>
</dbReference>
<dbReference type="FunFam" id="2.60.40.4100:FF:000005">
    <property type="entry name" value="Deleted in malignant brain tumors 1"/>
    <property type="match status" value="1"/>
</dbReference>
<reference evidence="10" key="1">
    <citation type="journal article" date="2006" name="Science">
        <title>Ancient noncoding elements conserved in the human genome.</title>
        <authorList>
            <person name="Venkatesh B."/>
            <person name="Kirkness E.F."/>
            <person name="Loh Y.H."/>
            <person name="Halpern A.L."/>
            <person name="Lee A.P."/>
            <person name="Johnson J."/>
            <person name="Dandona N."/>
            <person name="Viswanathan L.D."/>
            <person name="Tay A."/>
            <person name="Venter J.C."/>
            <person name="Strausberg R.L."/>
            <person name="Brenner S."/>
        </authorList>
    </citation>
    <scope>NUCLEOTIDE SEQUENCE [LARGE SCALE GENOMIC DNA]</scope>
</reference>
<evidence type="ECO:0000256" key="5">
    <source>
        <dbReference type="PROSITE-ProRule" id="PRU00059"/>
    </source>
</evidence>
<dbReference type="STRING" id="7868.ENSCMIP00000015496"/>
<dbReference type="InterPro" id="IPR035914">
    <property type="entry name" value="Sperma_CUB_dom_sf"/>
</dbReference>
<keyword evidence="6" id="KW-1133">Transmembrane helix</keyword>
<dbReference type="GeneTree" id="ENSGT00940000163882"/>
<dbReference type="SUPFAM" id="SSF49854">
    <property type="entry name" value="Spermadhesin, CUB domain"/>
    <property type="match status" value="1"/>
</dbReference>
<evidence type="ECO:0000313" key="9">
    <source>
        <dbReference type="Ensembl" id="ENSCMIP00000015496.1"/>
    </source>
</evidence>
<proteinExistence type="predicted"/>
<evidence type="ECO:0000256" key="6">
    <source>
        <dbReference type="SAM" id="Phobius"/>
    </source>
</evidence>
<dbReference type="PROSITE" id="PS01180">
    <property type="entry name" value="CUB"/>
    <property type="match status" value="1"/>
</dbReference>
<evidence type="ECO:0000259" key="8">
    <source>
        <dbReference type="PROSITE" id="PS51034"/>
    </source>
</evidence>
<feature type="transmembrane region" description="Helical" evidence="6">
    <location>
        <begin position="429"/>
        <end position="450"/>
    </location>
</feature>
<reference evidence="9" key="4">
    <citation type="submission" date="2025-08" db="UniProtKB">
        <authorList>
            <consortium name="Ensembl"/>
        </authorList>
    </citation>
    <scope>IDENTIFICATION</scope>
</reference>
<dbReference type="InParanoid" id="A0A4W3HHK1"/>
<dbReference type="PRINTS" id="PR00023">
    <property type="entry name" value="ZPELLUCIDA"/>
</dbReference>